<dbReference type="RefSeq" id="WP_130441034.1">
    <property type="nucleotide sequence ID" value="NZ_SHKR01000011.1"/>
</dbReference>
<feature type="short sequence motif" description="HXTX 1" evidence="2">
    <location>
        <begin position="41"/>
        <end position="44"/>
    </location>
</feature>
<keyword evidence="3" id="KW-0436">Ligase</keyword>
<sequence>MRLFVAVVPPIEVVEDLNEFVEPRREHPDDDIRWASDQHWHITLAFLGDVPDWKTEELEERLESAAQRQKPFELQLTGAGAFPGVPDARVLYAGVRDDTESLKHLSTTTRAAASRAGVAVEGRKFTPHVTLARLRRPIDVTRWVRVFDTYDGPVWTAGSLRLIESRLGEGPGHSAAYDTVGEWDFLG</sequence>
<evidence type="ECO:0000313" key="3">
    <source>
        <dbReference type="EMBL" id="RZU19288.1"/>
    </source>
</evidence>
<feature type="active site" description="Proton donor" evidence="2">
    <location>
        <position position="41"/>
    </location>
</feature>
<evidence type="ECO:0000256" key="1">
    <source>
        <dbReference type="ARBA" id="ARBA00022801"/>
    </source>
</evidence>
<feature type="short sequence motif" description="HXTX 2" evidence="2">
    <location>
        <begin position="128"/>
        <end position="131"/>
    </location>
</feature>
<proteinExistence type="inferred from homology"/>
<evidence type="ECO:0000256" key="2">
    <source>
        <dbReference type="HAMAP-Rule" id="MF_01940"/>
    </source>
</evidence>
<dbReference type="PANTHER" id="PTHR35561">
    <property type="entry name" value="RNA 2',3'-CYCLIC PHOSPHODIESTERASE"/>
    <property type="match status" value="1"/>
</dbReference>
<reference evidence="3 4" key="1">
    <citation type="journal article" date="2015" name="Stand. Genomic Sci.">
        <title>Genomic Encyclopedia of Bacterial and Archaeal Type Strains, Phase III: the genomes of soil and plant-associated and newly described type strains.</title>
        <authorList>
            <person name="Whitman W.B."/>
            <person name="Woyke T."/>
            <person name="Klenk H.P."/>
            <person name="Zhou Y."/>
            <person name="Lilburn T.G."/>
            <person name="Beck B.J."/>
            <person name="De Vos P."/>
            <person name="Vandamme P."/>
            <person name="Eisen J.A."/>
            <person name="Garrity G."/>
            <person name="Hugenholtz P."/>
            <person name="Kyrpides N.C."/>
        </authorList>
    </citation>
    <scope>NUCLEOTIDE SEQUENCE [LARGE SCALE GENOMIC DNA]</scope>
    <source>
        <strain evidence="3 4">VKM Ac-2540</strain>
    </source>
</reference>
<dbReference type="EMBL" id="SHKR01000011">
    <property type="protein sequence ID" value="RZU19288.1"/>
    <property type="molecule type" value="Genomic_DNA"/>
</dbReference>
<protein>
    <recommendedName>
        <fullName evidence="2">RNA 2',3'-cyclic phosphodiesterase</fullName>
        <shortName evidence="2">RNA 2',3'-CPDase</shortName>
        <ecNumber evidence="2">3.1.4.58</ecNumber>
    </recommendedName>
</protein>
<organism evidence="3 4">
    <name type="scientific">Kribbella rubisoli</name>
    <dbReference type="NCBI Taxonomy" id="3075929"/>
    <lineage>
        <taxon>Bacteria</taxon>
        <taxon>Bacillati</taxon>
        <taxon>Actinomycetota</taxon>
        <taxon>Actinomycetes</taxon>
        <taxon>Propionibacteriales</taxon>
        <taxon>Kribbellaceae</taxon>
        <taxon>Kribbella</taxon>
    </lineage>
</organism>
<keyword evidence="1 2" id="KW-0378">Hydrolase</keyword>
<dbReference type="EC" id="3.1.4.58" evidence="2"/>
<feature type="active site" description="Proton acceptor" evidence="2">
    <location>
        <position position="128"/>
    </location>
</feature>
<gene>
    <name evidence="3" type="ORF">EV645_1499</name>
</gene>
<dbReference type="NCBIfam" id="TIGR02258">
    <property type="entry name" value="2_5_ligase"/>
    <property type="match status" value="1"/>
</dbReference>
<comment type="function">
    <text evidence="2">Hydrolyzes RNA 2',3'-cyclic phosphodiester to an RNA 2'-phosphomonoester.</text>
</comment>
<comment type="catalytic activity">
    <reaction evidence="2">
        <text>a 3'-end 2',3'-cyclophospho-ribonucleotide-RNA + H2O = a 3'-end 2'-phospho-ribonucleotide-RNA + H(+)</text>
        <dbReference type="Rhea" id="RHEA:11828"/>
        <dbReference type="Rhea" id="RHEA-COMP:10464"/>
        <dbReference type="Rhea" id="RHEA-COMP:17353"/>
        <dbReference type="ChEBI" id="CHEBI:15377"/>
        <dbReference type="ChEBI" id="CHEBI:15378"/>
        <dbReference type="ChEBI" id="CHEBI:83064"/>
        <dbReference type="ChEBI" id="CHEBI:173113"/>
        <dbReference type="EC" id="3.1.4.58"/>
    </reaction>
</comment>
<comment type="caution">
    <text evidence="3">The sequence shown here is derived from an EMBL/GenBank/DDBJ whole genome shotgun (WGS) entry which is preliminary data.</text>
</comment>
<dbReference type="InterPro" id="IPR009097">
    <property type="entry name" value="Cyclic_Pdiesterase"/>
</dbReference>
<dbReference type="SUPFAM" id="SSF55144">
    <property type="entry name" value="LigT-like"/>
    <property type="match status" value="1"/>
</dbReference>
<accession>A0A4Q7X8F9</accession>
<dbReference type="Gene3D" id="3.90.1140.10">
    <property type="entry name" value="Cyclic phosphodiesterase"/>
    <property type="match status" value="1"/>
</dbReference>
<name>A0A4Q7X8F9_9ACTN</name>
<dbReference type="GO" id="GO:0008664">
    <property type="term" value="F:RNA 2',3'-cyclic 3'-phosphodiesterase activity"/>
    <property type="evidence" value="ECO:0007669"/>
    <property type="project" value="UniProtKB-EC"/>
</dbReference>
<dbReference type="AlphaFoldDB" id="A0A4Q7X8F9"/>
<dbReference type="Pfam" id="PF13563">
    <property type="entry name" value="2_5_RNA_ligase2"/>
    <property type="match status" value="1"/>
</dbReference>
<dbReference type="GO" id="GO:0016874">
    <property type="term" value="F:ligase activity"/>
    <property type="evidence" value="ECO:0007669"/>
    <property type="project" value="UniProtKB-KW"/>
</dbReference>
<dbReference type="PANTHER" id="PTHR35561:SF1">
    <property type="entry name" value="RNA 2',3'-CYCLIC PHOSPHODIESTERASE"/>
    <property type="match status" value="1"/>
</dbReference>
<dbReference type="OrthoDB" id="9787070at2"/>
<dbReference type="HAMAP" id="MF_01940">
    <property type="entry name" value="RNA_CPDase"/>
    <property type="match status" value="1"/>
</dbReference>
<dbReference type="Proteomes" id="UP000292027">
    <property type="component" value="Unassembled WGS sequence"/>
</dbReference>
<keyword evidence="4" id="KW-1185">Reference proteome</keyword>
<dbReference type="InterPro" id="IPR004175">
    <property type="entry name" value="RNA_CPDase"/>
</dbReference>
<comment type="similarity">
    <text evidence="2">Belongs to the 2H phosphoesterase superfamily. ThpR family.</text>
</comment>
<evidence type="ECO:0000313" key="4">
    <source>
        <dbReference type="Proteomes" id="UP000292027"/>
    </source>
</evidence>
<dbReference type="GO" id="GO:0004113">
    <property type="term" value="F:2',3'-cyclic-nucleotide 3'-phosphodiesterase activity"/>
    <property type="evidence" value="ECO:0007669"/>
    <property type="project" value="InterPro"/>
</dbReference>